<proteinExistence type="predicted"/>
<keyword evidence="4" id="KW-1185">Reference proteome</keyword>
<name>A0A843X3S0_COLES</name>
<accession>A0A843X3S0</accession>
<feature type="coiled-coil region" evidence="1">
    <location>
        <begin position="399"/>
        <end position="476"/>
    </location>
</feature>
<dbReference type="InterPro" id="IPR044824">
    <property type="entry name" value="MAIN-like"/>
</dbReference>
<dbReference type="AlphaFoldDB" id="A0A843X3S0"/>
<dbReference type="PANTHER" id="PTHR46033">
    <property type="entry name" value="PROTEIN MAIN-LIKE 2"/>
    <property type="match status" value="1"/>
</dbReference>
<dbReference type="GO" id="GO:0010073">
    <property type="term" value="P:meristem maintenance"/>
    <property type="evidence" value="ECO:0007669"/>
    <property type="project" value="InterPro"/>
</dbReference>
<feature type="domain" description="Aminotransferase-like plant mobile" evidence="2">
    <location>
        <begin position="46"/>
        <end position="359"/>
    </location>
</feature>
<keyword evidence="1" id="KW-0175">Coiled coil</keyword>
<dbReference type="Pfam" id="PF10536">
    <property type="entry name" value="PMD"/>
    <property type="match status" value="1"/>
</dbReference>
<evidence type="ECO:0000313" key="4">
    <source>
        <dbReference type="Proteomes" id="UP000652761"/>
    </source>
</evidence>
<dbReference type="Proteomes" id="UP000652761">
    <property type="component" value="Unassembled WGS sequence"/>
</dbReference>
<dbReference type="EMBL" id="NMUH01005617">
    <property type="protein sequence ID" value="MQM13231.1"/>
    <property type="molecule type" value="Genomic_DNA"/>
</dbReference>
<evidence type="ECO:0000256" key="1">
    <source>
        <dbReference type="SAM" id="Coils"/>
    </source>
</evidence>
<evidence type="ECO:0000313" key="3">
    <source>
        <dbReference type="EMBL" id="MQM13231.1"/>
    </source>
</evidence>
<dbReference type="PANTHER" id="PTHR46033:SF8">
    <property type="entry name" value="PROTEIN MAINTENANCE OF MERISTEMS-LIKE"/>
    <property type="match status" value="1"/>
</dbReference>
<evidence type="ECO:0000259" key="2">
    <source>
        <dbReference type="Pfam" id="PF10536"/>
    </source>
</evidence>
<organism evidence="3 4">
    <name type="scientific">Colocasia esculenta</name>
    <name type="common">Wild taro</name>
    <name type="synonym">Arum esculentum</name>
    <dbReference type="NCBI Taxonomy" id="4460"/>
    <lineage>
        <taxon>Eukaryota</taxon>
        <taxon>Viridiplantae</taxon>
        <taxon>Streptophyta</taxon>
        <taxon>Embryophyta</taxon>
        <taxon>Tracheophyta</taxon>
        <taxon>Spermatophyta</taxon>
        <taxon>Magnoliopsida</taxon>
        <taxon>Liliopsida</taxon>
        <taxon>Araceae</taxon>
        <taxon>Aroideae</taxon>
        <taxon>Colocasieae</taxon>
        <taxon>Colocasia</taxon>
    </lineage>
</organism>
<reference evidence="3" key="1">
    <citation type="submission" date="2017-07" db="EMBL/GenBank/DDBJ databases">
        <title>Taro Niue Genome Assembly and Annotation.</title>
        <authorList>
            <person name="Atibalentja N."/>
            <person name="Keating K."/>
            <person name="Fields C.J."/>
        </authorList>
    </citation>
    <scope>NUCLEOTIDE SEQUENCE</scope>
    <source>
        <strain evidence="3">Niue_2</strain>
        <tissue evidence="3">Leaf</tissue>
    </source>
</reference>
<comment type="caution">
    <text evidence="3">The sequence shown here is derived from an EMBL/GenBank/DDBJ whole genome shotgun (WGS) entry which is preliminary data.</text>
</comment>
<dbReference type="InterPro" id="IPR019557">
    <property type="entry name" value="AminoTfrase-like_pln_mobile"/>
</dbReference>
<gene>
    <name evidence="3" type="ORF">Taro_046155</name>
</gene>
<protein>
    <recommendedName>
        <fullName evidence="2">Aminotransferase-like plant mobile domain-containing protein</fullName>
    </recommendedName>
</protein>
<sequence>MFALQSELRSRLGWPVVRAIYDGLPDFQRRRLEGMGFGPFLRLEELAPDVALIQALKERWDPECHTFLFPWRHMITTLEDVEPVERFLGLEVRGERSLLVQRTALQTSLGVANARHRTGESQAEYMARLTEDARAVLAEEEGEAADGDLWRFLTLVIGKLILGIRGDPVGCQCLPLLEDLSSVSSYAWGAALLAHLFDSLGTSSRETGVVGFFPLLQVWAYYHLPSLGRGVARQCDVRSLRWQVTLIHDILDTVPFVHVRWTPYVGENNAAQPWVERGRPYFSRDIWLHCFNTVVPLHHRLVARTLGLHQAVVEFPTRQRPWERPGRSFRGIQQVTDWTVRVWEQLDDWEKRGKEVVSEATSDEDYFWAYARRYGAQVYKGTRRPLDPEGRISSLEGILHSTIQQRDDLQAMRAELNRAQQMVGGASSSREDPSRSVLEGQLASAAARVEDALAQLQEQEQELRTALARTTTLEAEMAELRLRPEAAEVTRWREAAEEASRWRQEAEAAAR</sequence>